<evidence type="ECO:0000256" key="5">
    <source>
        <dbReference type="NCBIfam" id="TIGR00205"/>
    </source>
</evidence>
<name>A0A067Z4Y3_GLUOY</name>
<dbReference type="Pfam" id="PF02049">
    <property type="entry name" value="FliE"/>
    <property type="match status" value="1"/>
</dbReference>
<dbReference type="GO" id="GO:0071973">
    <property type="term" value="P:bacterial-type flagellum-dependent cell motility"/>
    <property type="evidence" value="ECO:0007669"/>
    <property type="project" value="InterPro"/>
</dbReference>
<dbReference type="GO" id="GO:0003774">
    <property type="term" value="F:cytoskeletal motor activity"/>
    <property type="evidence" value="ECO:0007669"/>
    <property type="project" value="InterPro"/>
</dbReference>
<protein>
    <recommendedName>
        <fullName evidence="4 5">Flagellar hook-basal body complex protein FliE</fullName>
    </recommendedName>
</protein>
<dbReference type="EMBL" id="CP004373">
    <property type="protein sequence ID" value="AHK71533.1"/>
    <property type="molecule type" value="Genomic_DNA"/>
</dbReference>
<evidence type="ECO:0000256" key="1">
    <source>
        <dbReference type="ARBA" id="ARBA00004117"/>
    </source>
</evidence>
<keyword evidence="6" id="KW-0282">Flagellum</keyword>
<evidence type="ECO:0000256" key="4">
    <source>
        <dbReference type="HAMAP-Rule" id="MF_00724"/>
    </source>
</evidence>
<dbReference type="KEGG" id="goy:GLS_c16550"/>
<organism evidence="6 7">
    <name type="scientific">Gluconobacter oxydans DSM 3504</name>
    <dbReference type="NCBI Taxonomy" id="1288313"/>
    <lineage>
        <taxon>Bacteria</taxon>
        <taxon>Pseudomonadati</taxon>
        <taxon>Pseudomonadota</taxon>
        <taxon>Alphaproteobacteria</taxon>
        <taxon>Acetobacterales</taxon>
        <taxon>Acetobacteraceae</taxon>
        <taxon>Gluconobacter</taxon>
    </lineage>
</organism>
<accession>A0A067Z4Y3</accession>
<dbReference type="AlphaFoldDB" id="A0A067Z4Y3"/>
<dbReference type="PANTHER" id="PTHR34653:SF1">
    <property type="entry name" value="FLAGELLAR HOOK-BASAL BODY COMPLEX PROTEIN FLIE"/>
    <property type="match status" value="1"/>
</dbReference>
<sequence length="115" mass="11882">MLTSLTQAHNAYAVQSLQSRLQGVTDNVDDGIQSSAATASSSSGTDFGSILSQSVSSVIDSGHDAEAKAAQGLTGGGDMTQIVTAVSNAQLALQTTTVIRDRMVQAYQDVMKMTI</sequence>
<gene>
    <name evidence="4 6" type="primary">fliE</name>
    <name evidence="6" type="ORF">GLS_c16550</name>
</gene>
<dbReference type="GeneID" id="56905874"/>
<dbReference type="PANTHER" id="PTHR34653">
    <property type="match status" value="1"/>
</dbReference>
<proteinExistence type="inferred from homology"/>
<dbReference type="HAMAP" id="MF_00724">
    <property type="entry name" value="FliE"/>
    <property type="match status" value="1"/>
</dbReference>
<dbReference type="GO" id="GO:0005198">
    <property type="term" value="F:structural molecule activity"/>
    <property type="evidence" value="ECO:0007669"/>
    <property type="project" value="UniProtKB-UniRule"/>
</dbReference>
<comment type="subcellular location">
    <subcellularLocation>
        <location evidence="1 4">Bacterial flagellum basal body</location>
    </subcellularLocation>
</comment>
<dbReference type="HOGENOM" id="CLU_147249_2_2_5"/>
<evidence type="ECO:0000256" key="2">
    <source>
        <dbReference type="ARBA" id="ARBA00009272"/>
    </source>
</evidence>
<keyword evidence="6" id="KW-0966">Cell projection</keyword>
<dbReference type="InterPro" id="IPR001624">
    <property type="entry name" value="FliE"/>
</dbReference>
<keyword evidence="6" id="KW-0969">Cilium</keyword>
<dbReference type="Proteomes" id="UP000031656">
    <property type="component" value="Chromosome"/>
</dbReference>
<keyword evidence="3 4" id="KW-0975">Bacterial flagellum</keyword>
<dbReference type="RefSeq" id="WP_041111875.1">
    <property type="nucleotide sequence ID" value="NZ_CP004373.1"/>
</dbReference>
<dbReference type="GO" id="GO:0009425">
    <property type="term" value="C:bacterial-type flagellum basal body"/>
    <property type="evidence" value="ECO:0007669"/>
    <property type="project" value="UniProtKB-SubCell"/>
</dbReference>
<evidence type="ECO:0000313" key="7">
    <source>
        <dbReference type="Proteomes" id="UP000031656"/>
    </source>
</evidence>
<evidence type="ECO:0000256" key="3">
    <source>
        <dbReference type="ARBA" id="ARBA00023143"/>
    </source>
</evidence>
<dbReference type="NCBIfam" id="TIGR00205">
    <property type="entry name" value="fliE"/>
    <property type="match status" value="1"/>
</dbReference>
<evidence type="ECO:0000313" key="6">
    <source>
        <dbReference type="EMBL" id="AHK71533.1"/>
    </source>
</evidence>
<comment type="similarity">
    <text evidence="2 4">Belongs to the FliE family.</text>
</comment>
<reference evidence="6 7" key="1">
    <citation type="journal article" date="2015" name="Appl. Microbiol. Biotechnol.">
        <title>The consequence of an additional NADH dehydrogenase paralog on the growth of Gluconobacter oxydans DSM3504.</title>
        <authorList>
            <person name="Kostner D."/>
            <person name="Luchterhand B."/>
            <person name="Junker A."/>
            <person name="Volland S."/>
            <person name="Daniel R."/>
            <person name="Buchs J."/>
            <person name="Liebl W."/>
            <person name="Ehrenreich A."/>
        </authorList>
    </citation>
    <scope>NUCLEOTIDE SEQUENCE [LARGE SCALE GENOMIC DNA]</scope>
    <source>
        <strain evidence="6">DSM 3504</strain>
    </source>
</reference>
<dbReference type="PRINTS" id="PR01006">
    <property type="entry name" value="FLGHOOKFLIE"/>
</dbReference>